<feature type="domain" description="TIR" evidence="1">
    <location>
        <begin position="43"/>
        <end position="132"/>
    </location>
</feature>
<gene>
    <name evidence="2" type="ORF">LGLO00237_LOCUS11885</name>
</gene>
<dbReference type="Gene3D" id="3.40.50.10140">
    <property type="entry name" value="Toll/interleukin-1 receptor homology (TIR) domain"/>
    <property type="match status" value="1"/>
</dbReference>
<dbReference type="AlphaFoldDB" id="A0A7S3YSA0"/>
<dbReference type="InterPro" id="IPR035897">
    <property type="entry name" value="Toll_tir_struct_dom_sf"/>
</dbReference>
<dbReference type="PROSITE" id="PS50104">
    <property type="entry name" value="TIR"/>
    <property type="match status" value="1"/>
</dbReference>
<dbReference type="InterPro" id="IPR000157">
    <property type="entry name" value="TIR_dom"/>
</dbReference>
<evidence type="ECO:0000313" key="2">
    <source>
        <dbReference type="EMBL" id="CAE0660304.1"/>
    </source>
</evidence>
<dbReference type="GO" id="GO:0007165">
    <property type="term" value="P:signal transduction"/>
    <property type="evidence" value="ECO:0007669"/>
    <property type="project" value="InterPro"/>
</dbReference>
<dbReference type="SUPFAM" id="SSF52200">
    <property type="entry name" value="Toll/Interleukin receptor TIR domain"/>
    <property type="match status" value="1"/>
</dbReference>
<dbReference type="Pfam" id="PF13676">
    <property type="entry name" value="TIR_2"/>
    <property type="match status" value="1"/>
</dbReference>
<name>A0A7S3YSA0_9EUKA</name>
<reference evidence="2" key="1">
    <citation type="submission" date="2021-01" db="EMBL/GenBank/DDBJ databases">
        <authorList>
            <person name="Corre E."/>
            <person name="Pelletier E."/>
            <person name="Niang G."/>
            <person name="Scheremetjew M."/>
            <person name="Finn R."/>
            <person name="Kale V."/>
            <person name="Holt S."/>
            <person name="Cochrane G."/>
            <person name="Meng A."/>
            <person name="Brown T."/>
            <person name="Cohen L."/>
        </authorList>
    </citation>
    <scope>NUCLEOTIDE SEQUENCE</scope>
    <source>
        <strain evidence="2">CCCM811</strain>
    </source>
</reference>
<organism evidence="2">
    <name type="scientific">Lotharella globosa</name>
    <dbReference type="NCBI Taxonomy" id="91324"/>
    <lineage>
        <taxon>Eukaryota</taxon>
        <taxon>Sar</taxon>
        <taxon>Rhizaria</taxon>
        <taxon>Cercozoa</taxon>
        <taxon>Chlorarachniophyceae</taxon>
        <taxon>Lotharella</taxon>
    </lineage>
</organism>
<dbReference type="EMBL" id="HBIV01016348">
    <property type="protein sequence ID" value="CAE0660304.1"/>
    <property type="molecule type" value="Transcribed_RNA"/>
</dbReference>
<accession>A0A7S3YSA0</accession>
<sequence>MSIAIPAKVSWLSSRHSMRSPKSPDSEFTETDVEEVRFRIKHTENDVMVSYCRRNTPFVKDLVKYLNSLGIDPWVDWEDIRPAVDWMKAIRHGIVDAYAFICVLSPEYLESKICLEELGGSPDNLLTFSPIS</sequence>
<proteinExistence type="predicted"/>
<evidence type="ECO:0000259" key="1">
    <source>
        <dbReference type="PROSITE" id="PS50104"/>
    </source>
</evidence>
<protein>
    <recommendedName>
        <fullName evidence="1">TIR domain-containing protein</fullName>
    </recommendedName>
</protein>